<comment type="caution">
    <text evidence="1">The sequence shown here is derived from an EMBL/GenBank/DDBJ whole genome shotgun (WGS) entry which is preliminary data.</text>
</comment>
<organism evidence="1 2">
    <name type="scientific">Streptomyces tateyamensis</name>
    <dbReference type="NCBI Taxonomy" id="565073"/>
    <lineage>
        <taxon>Bacteria</taxon>
        <taxon>Bacillati</taxon>
        <taxon>Actinomycetota</taxon>
        <taxon>Actinomycetes</taxon>
        <taxon>Kitasatosporales</taxon>
        <taxon>Streptomycetaceae</taxon>
        <taxon>Streptomyces</taxon>
    </lineage>
</organism>
<evidence type="ECO:0000313" key="1">
    <source>
        <dbReference type="EMBL" id="PYC68730.1"/>
    </source>
</evidence>
<reference evidence="1 2" key="1">
    <citation type="submission" date="2018-03" db="EMBL/GenBank/DDBJ databases">
        <title>Bioinformatic expansion and discovery of thiopeptide antibiotics.</title>
        <authorList>
            <person name="Schwalen C.J."/>
            <person name="Hudson G.A."/>
            <person name="Mitchell D.A."/>
        </authorList>
    </citation>
    <scope>NUCLEOTIDE SEQUENCE [LARGE SCALE GENOMIC DNA]</scope>
    <source>
        <strain evidence="1 2">ATCC 21389</strain>
    </source>
</reference>
<protein>
    <submittedName>
        <fullName evidence="1">Uncharacterized protein</fullName>
    </submittedName>
</protein>
<dbReference type="Proteomes" id="UP000248039">
    <property type="component" value="Unassembled WGS sequence"/>
</dbReference>
<accession>A0A2V4MUH8</accession>
<sequence length="126" mass="14074">MALHSRGHLPAYLQPHPRCLILYIRHRRSHIIEHYATAPAIESDIGSTADSTLLTAASDAAAWRMRFDRQLRGWSTGEITWRAAVDSCPAARQAAWPTALRQPRRRTVLEEPVTIGQVLGLLALTD</sequence>
<name>A0A2V4MUH8_9ACTN</name>
<keyword evidence="2" id="KW-1185">Reference proteome</keyword>
<evidence type="ECO:0000313" key="2">
    <source>
        <dbReference type="Proteomes" id="UP000248039"/>
    </source>
</evidence>
<proteinExistence type="predicted"/>
<gene>
    <name evidence="1" type="ORF">C7C46_28895</name>
</gene>
<dbReference type="EMBL" id="PYBW01000134">
    <property type="protein sequence ID" value="PYC68730.1"/>
    <property type="molecule type" value="Genomic_DNA"/>
</dbReference>
<dbReference type="AlphaFoldDB" id="A0A2V4MUH8"/>